<evidence type="ECO:0000313" key="3">
    <source>
        <dbReference type="Proteomes" id="UP000183898"/>
    </source>
</evidence>
<proteinExistence type="predicted"/>
<dbReference type="EMBL" id="FOCT01000016">
    <property type="protein sequence ID" value="SEO28126.1"/>
    <property type="molecule type" value="Genomic_DNA"/>
</dbReference>
<reference evidence="2 3" key="1">
    <citation type="submission" date="2016-10" db="EMBL/GenBank/DDBJ databases">
        <authorList>
            <person name="de Groot N.N."/>
        </authorList>
    </citation>
    <scope>NUCLEOTIDE SEQUENCE [LARGE SCALE GENOMIC DNA]</scope>
    <source>
        <strain evidence="2 3">Nl18</strain>
    </source>
</reference>
<gene>
    <name evidence="2" type="ORF">SAMN05216404_11621</name>
</gene>
<dbReference type="Proteomes" id="UP000183898">
    <property type="component" value="Unassembled WGS sequence"/>
</dbReference>
<accession>A0A1H8NEX0</accession>
<sequence length="64" mass="6986">MRPMRHHIGFGLLFAFTITAAYASDDCHVIEKLALLKQQLTVVVSGIPLVLGALEVRLSLALRA</sequence>
<protein>
    <submittedName>
        <fullName evidence="2">Uncharacterized protein</fullName>
    </submittedName>
</protein>
<keyword evidence="1" id="KW-0472">Membrane</keyword>
<evidence type="ECO:0000256" key="1">
    <source>
        <dbReference type="SAM" id="Phobius"/>
    </source>
</evidence>
<name>A0A1H8NEX0_9PROT</name>
<evidence type="ECO:0000313" key="2">
    <source>
        <dbReference type="EMBL" id="SEO28126.1"/>
    </source>
</evidence>
<dbReference type="AlphaFoldDB" id="A0A1H8NEX0"/>
<organism evidence="2 3">
    <name type="scientific">Nitrosospira multiformis</name>
    <dbReference type="NCBI Taxonomy" id="1231"/>
    <lineage>
        <taxon>Bacteria</taxon>
        <taxon>Pseudomonadati</taxon>
        <taxon>Pseudomonadota</taxon>
        <taxon>Betaproteobacteria</taxon>
        <taxon>Nitrosomonadales</taxon>
        <taxon>Nitrosomonadaceae</taxon>
        <taxon>Nitrosospira</taxon>
    </lineage>
</organism>
<keyword evidence="1" id="KW-1133">Transmembrane helix</keyword>
<feature type="transmembrane region" description="Helical" evidence="1">
    <location>
        <begin position="39"/>
        <end position="60"/>
    </location>
</feature>
<keyword evidence="1" id="KW-0812">Transmembrane</keyword>